<gene>
    <name evidence="2" type="ORF">GUJ93_ZPchr0001g31539</name>
</gene>
<evidence type="ECO:0000313" key="3">
    <source>
        <dbReference type="Proteomes" id="UP000729402"/>
    </source>
</evidence>
<protein>
    <submittedName>
        <fullName evidence="2">Uncharacterized protein</fullName>
    </submittedName>
</protein>
<dbReference type="AlphaFoldDB" id="A0A8J5VPG5"/>
<reference evidence="2" key="2">
    <citation type="submission" date="2021-02" db="EMBL/GenBank/DDBJ databases">
        <authorList>
            <person name="Kimball J.A."/>
            <person name="Haas M.W."/>
            <person name="Macchietto M."/>
            <person name="Kono T."/>
            <person name="Duquette J."/>
            <person name="Shao M."/>
        </authorList>
    </citation>
    <scope>NUCLEOTIDE SEQUENCE</scope>
    <source>
        <tissue evidence="2">Fresh leaf tissue</tissue>
    </source>
</reference>
<dbReference type="PROSITE" id="PS51257">
    <property type="entry name" value="PROKAR_LIPOPROTEIN"/>
    <property type="match status" value="1"/>
</dbReference>
<name>A0A8J5VPG5_ZIZPA</name>
<keyword evidence="3" id="KW-1185">Reference proteome</keyword>
<reference evidence="2" key="1">
    <citation type="journal article" date="2021" name="bioRxiv">
        <title>Whole Genome Assembly and Annotation of Northern Wild Rice, Zizania palustris L., Supports a Whole Genome Duplication in the Zizania Genus.</title>
        <authorList>
            <person name="Haas M."/>
            <person name="Kono T."/>
            <person name="Macchietto M."/>
            <person name="Millas R."/>
            <person name="McGilp L."/>
            <person name="Shao M."/>
            <person name="Duquette J."/>
            <person name="Hirsch C.N."/>
            <person name="Kimball J."/>
        </authorList>
    </citation>
    <scope>NUCLEOTIDE SEQUENCE</scope>
    <source>
        <tissue evidence="2">Fresh leaf tissue</tissue>
    </source>
</reference>
<feature type="region of interest" description="Disordered" evidence="1">
    <location>
        <begin position="18"/>
        <end position="40"/>
    </location>
</feature>
<feature type="compositionally biased region" description="Polar residues" evidence="1">
    <location>
        <begin position="18"/>
        <end position="32"/>
    </location>
</feature>
<sequence>MRARRIVVVTASLAATSCPDTSRQSPANNSQKAPDADVRTRARTWQWQAQAQSFECSGGNIATARLGVGPPPACEEQAKHDCKGRAVLLRTEQIARFHSCQL</sequence>
<organism evidence="2 3">
    <name type="scientific">Zizania palustris</name>
    <name type="common">Northern wild rice</name>
    <dbReference type="NCBI Taxonomy" id="103762"/>
    <lineage>
        <taxon>Eukaryota</taxon>
        <taxon>Viridiplantae</taxon>
        <taxon>Streptophyta</taxon>
        <taxon>Embryophyta</taxon>
        <taxon>Tracheophyta</taxon>
        <taxon>Spermatophyta</taxon>
        <taxon>Magnoliopsida</taxon>
        <taxon>Liliopsida</taxon>
        <taxon>Poales</taxon>
        <taxon>Poaceae</taxon>
        <taxon>BOP clade</taxon>
        <taxon>Oryzoideae</taxon>
        <taxon>Oryzeae</taxon>
        <taxon>Zizaniinae</taxon>
        <taxon>Zizania</taxon>
    </lineage>
</organism>
<dbReference type="Proteomes" id="UP000729402">
    <property type="component" value="Unassembled WGS sequence"/>
</dbReference>
<comment type="caution">
    <text evidence="2">The sequence shown here is derived from an EMBL/GenBank/DDBJ whole genome shotgun (WGS) entry which is preliminary data.</text>
</comment>
<evidence type="ECO:0000256" key="1">
    <source>
        <dbReference type="SAM" id="MobiDB-lite"/>
    </source>
</evidence>
<evidence type="ECO:0000313" key="2">
    <source>
        <dbReference type="EMBL" id="KAG8055083.1"/>
    </source>
</evidence>
<accession>A0A8J5VPG5</accession>
<dbReference type="EMBL" id="JAAALK010000288">
    <property type="protein sequence ID" value="KAG8055083.1"/>
    <property type="molecule type" value="Genomic_DNA"/>
</dbReference>
<proteinExistence type="predicted"/>